<dbReference type="EMBL" id="GL732539">
    <property type="protein sequence ID" value="EFX82730.1"/>
    <property type="molecule type" value="Genomic_DNA"/>
</dbReference>
<keyword evidence="2" id="KW-1185">Reference proteome</keyword>
<dbReference type="HOGENOM" id="CLU_2592182_0_0_1"/>
<evidence type="ECO:0000313" key="2">
    <source>
        <dbReference type="Proteomes" id="UP000000305"/>
    </source>
</evidence>
<proteinExistence type="predicted"/>
<name>E9GDA6_DAPPU</name>
<dbReference type="Proteomes" id="UP000000305">
    <property type="component" value="Unassembled WGS sequence"/>
</dbReference>
<dbReference type="AlphaFoldDB" id="E9GDA6"/>
<dbReference type="InParanoid" id="E9GDA6"/>
<accession>E9GDA6</accession>
<sequence length="80" mass="8886">MSGAVLQGTFTVEMINYQQSQESDDPGNLLQCRSSCTSECTSPISKKTAAKFRIKTHFIEVKQPQFIVLLFQRIASTSIA</sequence>
<protein>
    <submittedName>
        <fullName evidence="1">Uncharacterized protein</fullName>
    </submittedName>
</protein>
<evidence type="ECO:0000313" key="1">
    <source>
        <dbReference type="EMBL" id="EFX82730.1"/>
    </source>
</evidence>
<reference evidence="1 2" key="1">
    <citation type="journal article" date="2011" name="Science">
        <title>The ecoresponsive genome of Daphnia pulex.</title>
        <authorList>
            <person name="Colbourne J.K."/>
            <person name="Pfrender M.E."/>
            <person name="Gilbert D."/>
            <person name="Thomas W.K."/>
            <person name="Tucker A."/>
            <person name="Oakley T.H."/>
            <person name="Tokishita S."/>
            <person name="Aerts A."/>
            <person name="Arnold G.J."/>
            <person name="Basu M.K."/>
            <person name="Bauer D.J."/>
            <person name="Caceres C.E."/>
            <person name="Carmel L."/>
            <person name="Casola C."/>
            <person name="Choi J.H."/>
            <person name="Detter J.C."/>
            <person name="Dong Q."/>
            <person name="Dusheyko S."/>
            <person name="Eads B.D."/>
            <person name="Frohlich T."/>
            <person name="Geiler-Samerotte K.A."/>
            <person name="Gerlach D."/>
            <person name="Hatcher P."/>
            <person name="Jogdeo S."/>
            <person name="Krijgsveld J."/>
            <person name="Kriventseva E.V."/>
            <person name="Kultz D."/>
            <person name="Laforsch C."/>
            <person name="Lindquist E."/>
            <person name="Lopez J."/>
            <person name="Manak J.R."/>
            <person name="Muller J."/>
            <person name="Pangilinan J."/>
            <person name="Patwardhan R.P."/>
            <person name="Pitluck S."/>
            <person name="Pritham E.J."/>
            <person name="Rechtsteiner A."/>
            <person name="Rho M."/>
            <person name="Rogozin I.B."/>
            <person name="Sakarya O."/>
            <person name="Salamov A."/>
            <person name="Schaack S."/>
            <person name="Shapiro H."/>
            <person name="Shiga Y."/>
            <person name="Skalitzky C."/>
            <person name="Smith Z."/>
            <person name="Souvorov A."/>
            <person name="Sung W."/>
            <person name="Tang Z."/>
            <person name="Tsuchiya D."/>
            <person name="Tu H."/>
            <person name="Vos H."/>
            <person name="Wang M."/>
            <person name="Wolf Y.I."/>
            <person name="Yamagata H."/>
            <person name="Yamada T."/>
            <person name="Ye Y."/>
            <person name="Shaw J.R."/>
            <person name="Andrews J."/>
            <person name="Crease T.J."/>
            <person name="Tang H."/>
            <person name="Lucas S.M."/>
            <person name="Robertson H.M."/>
            <person name="Bork P."/>
            <person name="Koonin E.V."/>
            <person name="Zdobnov E.M."/>
            <person name="Grigoriev I.V."/>
            <person name="Lynch M."/>
            <person name="Boore J.L."/>
        </authorList>
    </citation>
    <scope>NUCLEOTIDE SEQUENCE [LARGE SCALE GENOMIC DNA]</scope>
</reference>
<dbReference type="KEGG" id="dpx:DAPPUDRAFT_241050"/>
<gene>
    <name evidence="1" type="ORF">DAPPUDRAFT_241050</name>
</gene>
<organism evidence="1 2">
    <name type="scientific">Daphnia pulex</name>
    <name type="common">Water flea</name>
    <dbReference type="NCBI Taxonomy" id="6669"/>
    <lineage>
        <taxon>Eukaryota</taxon>
        <taxon>Metazoa</taxon>
        <taxon>Ecdysozoa</taxon>
        <taxon>Arthropoda</taxon>
        <taxon>Crustacea</taxon>
        <taxon>Branchiopoda</taxon>
        <taxon>Diplostraca</taxon>
        <taxon>Cladocera</taxon>
        <taxon>Anomopoda</taxon>
        <taxon>Daphniidae</taxon>
        <taxon>Daphnia</taxon>
    </lineage>
</organism>